<keyword evidence="2" id="KW-0805">Transcription regulation</keyword>
<dbReference type="FunCoup" id="A0A1Q3BAB0">
    <property type="interactions" value="5"/>
</dbReference>
<proteinExistence type="predicted"/>
<dbReference type="PANTHER" id="PTHR31221">
    <property type="entry name" value="WRKY TRANSCRIPTION FACTOR PROTEIN 1-RELATED"/>
    <property type="match status" value="1"/>
</dbReference>
<dbReference type="InParanoid" id="A0A1Q3BAB0"/>
<dbReference type="EMBL" id="BDDD01000376">
    <property type="protein sequence ID" value="GAV64940.1"/>
    <property type="molecule type" value="Genomic_DNA"/>
</dbReference>
<feature type="domain" description="WRKY" evidence="7">
    <location>
        <begin position="160"/>
        <end position="225"/>
    </location>
</feature>
<evidence type="ECO:0000256" key="6">
    <source>
        <dbReference type="SAM" id="MobiDB-lite"/>
    </source>
</evidence>
<dbReference type="GO" id="GO:0003700">
    <property type="term" value="F:DNA-binding transcription factor activity"/>
    <property type="evidence" value="ECO:0007669"/>
    <property type="project" value="InterPro"/>
</dbReference>
<dbReference type="AlphaFoldDB" id="A0A1Q3BAB0"/>
<feature type="compositionally biased region" description="Basic residues" evidence="6">
    <location>
        <begin position="136"/>
        <end position="147"/>
    </location>
</feature>
<evidence type="ECO:0000256" key="3">
    <source>
        <dbReference type="ARBA" id="ARBA00023125"/>
    </source>
</evidence>
<organism evidence="8 9">
    <name type="scientific">Cephalotus follicularis</name>
    <name type="common">Albany pitcher plant</name>
    <dbReference type="NCBI Taxonomy" id="3775"/>
    <lineage>
        <taxon>Eukaryota</taxon>
        <taxon>Viridiplantae</taxon>
        <taxon>Streptophyta</taxon>
        <taxon>Embryophyta</taxon>
        <taxon>Tracheophyta</taxon>
        <taxon>Spermatophyta</taxon>
        <taxon>Magnoliopsida</taxon>
        <taxon>eudicotyledons</taxon>
        <taxon>Gunneridae</taxon>
        <taxon>Pentapetalae</taxon>
        <taxon>rosids</taxon>
        <taxon>fabids</taxon>
        <taxon>Oxalidales</taxon>
        <taxon>Cephalotaceae</taxon>
        <taxon>Cephalotus</taxon>
    </lineage>
</organism>
<dbReference type="Gene3D" id="2.20.25.80">
    <property type="entry name" value="WRKY domain"/>
    <property type="match status" value="1"/>
</dbReference>
<evidence type="ECO:0000313" key="9">
    <source>
        <dbReference type="Proteomes" id="UP000187406"/>
    </source>
</evidence>
<comment type="subcellular location">
    <subcellularLocation>
        <location evidence="1">Nucleus</location>
    </subcellularLocation>
</comment>
<dbReference type="InterPro" id="IPR036576">
    <property type="entry name" value="WRKY_dom_sf"/>
</dbReference>
<evidence type="ECO:0000256" key="4">
    <source>
        <dbReference type="ARBA" id="ARBA00023163"/>
    </source>
</evidence>
<dbReference type="PROSITE" id="PS50811">
    <property type="entry name" value="WRKY"/>
    <property type="match status" value="1"/>
</dbReference>
<accession>A0A1Q3BAB0</accession>
<name>A0A1Q3BAB0_CEPFO</name>
<dbReference type="Proteomes" id="UP000187406">
    <property type="component" value="Unassembled WGS sequence"/>
</dbReference>
<feature type="compositionally biased region" description="Basic and acidic residues" evidence="6">
    <location>
        <begin position="113"/>
        <end position="135"/>
    </location>
</feature>
<feature type="region of interest" description="Disordered" evidence="6">
    <location>
        <begin position="98"/>
        <end position="156"/>
    </location>
</feature>
<dbReference type="FunFam" id="2.20.25.80:FF:000003">
    <property type="entry name" value="WRKY transcription factor 57"/>
    <property type="match status" value="1"/>
</dbReference>
<dbReference type="PANTHER" id="PTHR31221:SF320">
    <property type="entry name" value="WRKY TRANSCRIPTION FACTOR 20"/>
    <property type="match status" value="1"/>
</dbReference>
<reference evidence="9" key="1">
    <citation type="submission" date="2016-04" db="EMBL/GenBank/DDBJ databases">
        <title>Cephalotus genome sequencing.</title>
        <authorList>
            <person name="Fukushima K."/>
            <person name="Hasebe M."/>
            <person name="Fang X."/>
        </authorList>
    </citation>
    <scope>NUCLEOTIDE SEQUENCE [LARGE SCALE GENOMIC DNA]</scope>
    <source>
        <strain evidence="9">cv. St1</strain>
    </source>
</reference>
<keyword evidence="4" id="KW-0804">Transcription</keyword>
<sequence length="307" mass="34069">MSDHQHKGIHYQASILNDHQNIGVANMYDIHNSQGYLSNLSFTGCLHGSMDYNSLEKAFGLSPPSSGVFSSNNNEVGRKMVGPGEVVMAPGEVMLTQNSSISSSSTEAGVEEDSSKSTKKDNTQKGSEDGGEISKKGNKAKIKKGEKRQREPRFAFMTKSEVDHLEDGYRWRKYGQKAVKNSPYPRSYYRCTTQRCTVKKRVERSYQDPTIVVTTYEGQHNHPIPTTLRGNGAGMFSASMLTPVSVAAGSSFPHEFLMQMPHMNATTHQGGASSMYAQSFNPNQQYHLPDYGLLQDMVPSMFFKQEP</sequence>
<dbReference type="GO" id="GO:0005634">
    <property type="term" value="C:nucleus"/>
    <property type="evidence" value="ECO:0007669"/>
    <property type="project" value="UniProtKB-SubCell"/>
</dbReference>
<dbReference type="OrthoDB" id="1936515at2759"/>
<dbReference type="InterPro" id="IPR044810">
    <property type="entry name" value="WRKY_plant"/>
</dbReference>
<dbReference type="GO" id="GO:0043565">
    <property type="term" value="F:sequence-specific DNA binding"/>
    <property type="evidence" value="ECO:0007669"/>
    <property type="project" value="InterPro"/>
</dbReference>
<dbReference type="SUPFAM" id="SSF118290">
    <property type="entry name" value="WRKY DNA-binding domain"/>
    <property type="match status" value="1"/>
</dbReference>
<protein>
    <submittedName>
        <fullName evidence="8">WRKY domain-containing protein</fullName>
    </submittedName>
</protein>
<dbReference type="SMART" id="SM00774">
    <property type="entry name" value="WRKY"/>
    <property type="match status" value="1"/>
</dbReference>
<gene>
    <name evidence="8" type="ORF">CFOL_v3_08455</name>
</gene>
<comment type="caution">
    <text evidence="8">The sequence shown here is derived from an EMBL/GenBank/DDBJ whole genome shotgun (WGS) entry which is preliminary data.</text>
</comment>
<evidence type="ECO:0000313" key="8">
    <source>
        <dbReference type="EMBL" id="GAV64940.1"/>
    </source>
</evidence>
<evidence type="ECO:0000256" key="5">
    <source>
        <dbReference type="ARBA" id="ARBA00023242"/>
    </source>
</evidence>
<keyword evidence="3" id="KW-0238">DNA-binding</keyword>
<evidence type="ECO:0000256" key="1">
    <source>
        <dbReference type="ARBA" id="ARBA00004123"/>
    </source>
</evidence>
<evidence type="ECO:0000259" key="7">
    <source>
        <dbReference type="PROSITE" id="PS50811"/>
    </source>
</evidence>
<dbReference type="Pfam" id="PF03106">
    <property type="entry name" value="WRKY"/>
    <property type="match status" value="1"/>
</dbReference>
<dbReference type="InterPro" id="IPR003657">
    <property type="entry name" value="WRKY_dom"/>
</dbReference>
<dbReference type="STRING" id="3775.A0A1Q3BAB0"/>
<keyword evidence="9" id="KW-1185">Reference proteome</keyword>
<evidence type="ECO:0000256" key="2">
    <source>
        <dbReference type="ARBA" id="ARBA00023015"/>
    </source>
</evidence>
<keyword evidence="5" id="KW-0539">Nucleus</keyword>